<sequence>MTNLAFKTSRWTRADVLKVCIDDPTTTQPLIDYNFPVMDETLFIWDTMPLRKLDGTIVSVNGWSIIFTLTAERRPDLFKYEDGRYDITSDWHDRHGRARICFWYSRDGQSWEFGGRVMQEGVSPTSREWAGTPILMNDKGEIELYYSCVTPGACMAKICGRVVTTNSDVRMVGFDEVIQLFSADGFYYQTEEQNQYWNFRDPWPFIDPIDGKLYMVFEANVAGERGTHIITSDDMGDIPPGYEEIGGARFQCGCIGIAVATDKSGENWQLLPPLVTAVGVNDQTERPHYVFKDGKYYLFTVSHQYTYADGLNGPDGVYGFVSNKLTGPYEPLNGSGLVLGNPSARPYQTYSHYVMPNGLVTSFIDNIPNPNIDDGKGQYRIGGTEAPTIQVKIEGNRTFMVKEFGYGYISPMENIVVRKRCSG</sequence>
<dbReference type="AlphaFoldDB" id="A0AA95GEE7"/>
<dbReference type="CDD" id="cd08997">
    <property type="entry name" value="GH68"/>
    <property type="match status" value="1"/>
</dbReference>
<feature type="binding site" evidence="5">
    <location>
        <position position="282"/>
    </location>
    <ligand>
        <name>Ca(2+)</name>
        <dbReference type="ChEBI" id="CHEBI:29108"/>
        <label>1</label>
    </ligand>
</feature>
<protein>
    <recommendedName>
        <fullName evidence="3">levansucrase</fullName>
        <ecNumber evidence="3">2.4.1.10</ecNumber>
    </recommendedName>
</protein>
<feature type="site" description="Transition state stabilizer" evidence="6">
    <location>
        <position position="201"/>
    </location>
</feature>
<evidence type="ECO:0000256" key="6">
    <source>
        <dbReference type="PIRSR" id="PIRSR603469-4"/>
    </source>
</evidence>
<feature type="binding site" evidence="4">
    <location>
        <position position="130"/>
    </location>
    <ligand>
        <name>substrate</name>
    </ligand>
</feature>
<organism evidence="8 9">
    <name type="scientific">Arsenophonus nasoniae</name>
    <name type="common">son-killer infecting Nasonia vitripennis</name>
    <dbReference type="NCBI Taxonomy" id="638"/>
    <lineage>
        <taxon>Bacteria</taxon>
        <taxon>Pseudomonadati</taxon>
        <taxon>Pseudomonadota</taxon>
        <taxon>Gammaproteobacteria</taxon>
        <taxon>Enterobacterales</taxon>
        <taxon>Morganellaceae</taxon>
        <taxon>Arsenophonus</taxon>
    </lineage>
</organism>
<name>A0AA95GEE7_9GAMM</name>
<evidence type="ECO:0000256" key="5">
    <source>
        <dbReference type="PIRSR" id="PIRSR603469-3"/>
    </source>
</evidence>
<dbReference type="GO" id="GO:0009758">
    <property type="term" value="P:carbohydrate utilization"/>
    <property type="evidence" value="ECO:0007669"/>
    <property type="project" value="InterPro"/>
</dbReference>
<dbReference type="InterPro" id="IPR023296">
    <property type="entry name" value="Glyco_hydro_beta-prop_sf"/>
</dbReference>
<dbReference type="InterPro" id="IPR003469">
    <property type="entry name" value="Glyco_hydro_68"/>
</dbReference>
<evidence type="ECO:0000256" key="4">
    <source>
        <dbReference type="PIRSR" id="PIRSR603469-2"/>
    </source>
</evidence>
<evidence type="ECO:0000256" key="1">
    <source>
        <dbReference type="ARBA" id="ARBA00006775"/>
    </source>
</evidence>
<keyword evidence="5" id="KW-0106">Calcium</keyword>
<accession>A0AA95GEE7</accession>
<dbReference type="GO" id="GO:0016787">
    <property type="term" value="F:hydrolase activity"/>
    <property type="evidence" value="ECO:0007669"/>
    <property type="project" value="UniProtKB-KW"/>
</dbReference>
<comment type="catalytic activity">
    <reaction evidence="2">
        <text>[6)-beta-D-fructofuranosyl-(2-&gt;](n) alpha-D-glucopyranoside + sucrose = [6)-beta-D-fructofuranosyl-(2-&gt;](n+1) alpha-D-glucopyranoside + D-glucose</text>
        <dbReference type="Rhea" id="RHEA:13653"/>
        <dbReference type="Rhea" id="RHEA-COMP:13093"/>
        <dbReference type="Rhea" id="RHEA-COMP:13094"/>
        <dbReference type="ChEBI" id="CHEBI:4167"/>
        <dbReference type="ChEBI" id="CHEBI:17992"/>
        <dbReference type="ChEBI" id="CHEBI:134464"/>
        <dbReference type="EC" id="2.4.1.10"/>
    </reaction>
</comment>
<dbReference type="EC" id="2.4.1.10" evidence="3"/>
<keyword evidence="8" id="KW-0378">Hydrolase</keyword>
<comment type="similarity">
    <text evidence="1 7">Belongs to the glycosyl hydrolase 68 family.</text>
</comment>
<comment type="cofactor">
    <cofactor evidence="5">
        <name>Ca(2+)</name>
        <dbReference type="ChEBI" id="CHEBI:29108"/>
    </cofactor>
</comment>
<evidence type="ECO:0000256" key="3">
    <source>
        <dbReference type="ARBA" id="ARBA00044516"/>
    </source>
</evidence>
<dbReference type="SUPFAM" id="SSF75005">
    <property type="entry name" value="Arabinanase/levansucrase/invertase"/>
    <property type="match status" value="1"/>
</dbReference>
<evidence type="ECO:0000256" key="2">
    <source>
        <dbReference type="ARBA" id="ARBA00044462"/>
    </source>
</evidence>
<dbReference type="Pfam" id="PF02435">
    <property type="entry name" value="Glyco_hydro_68"/>
    <property type="match status" value="1"/>
</dbReference>
<evidence type="ECO:0000313" key="8">
    <source>
        <dbReference type="EMBL" id="WGL94763.1"/>
    </source>
</evidence>
<dbReference type="Proteomes" id="UP001177597">
    <property type="component" value="Chromosome"/>
</dbReference>
<dbReference type="Gene3D" id="2.115.10.20">
    <property type="entry name" value="Glycosyl hydrolase domain, family 43"/>
    <property type="match status" value="1"/>
</dbReference>
<dbReference type="RefSeq" id="WP_280628940.1">
    <property type="nucleotide sequence ID" value="NZ_CP123498.1"/>
</dbReference>
<evidence type="ECO:0000313" key="9">
    <source>
        <dbReference type="Proteomes" id="UP001177597"/>
    </source>
</evidence>
<dbReference type="GO" id="GO:0046872">
    <property type="term" value="F:metal ion binding"/>
    <property type="evidence" value="ECO:0007669"/>
    <property type="project" value="UniProtKB-KW"/>
</dbReference>
<feature type="binding site" evidence="4">
    <location>
        <begin position="283"/>
        <end position="285"/>
    </location>
    <ligand>
        <name>substrate</name>
    </ligand>
</feature>
<evidence type="ECO:0000256" key="7">
    <source>
        <dbReference type="RuleBase" id="RU361220"/>
    </source>
</evidence>
<dbReference type="GO" id="GO:0050053">
    <property type="term" value="F:levansucrase activity"/>
    <property type="evidence" value="ECO:0007669"/>
    <property type="project" value="UniProtKB-EC"/>
</dbReference>
<feature type="binding site" evidence="4">
    <location>
        <begin position="200"/>
        <end position="201"/>
    </location>
    <ligand>
        <name>substrate</name>
    </ligand>
</feature>
<proteinExistence type="inferred from homology"/>
<dbReference type="EMBL" id="CP123498">
    <property type="protein sequence ID" value="WGL94763.1"/>
    <property type="molecule type" value="Genomic_DNA"/>
</dbReference>
<reference evidence="8" key="1">
    <citation type="submission" date="2023-04" db="EMBL/GenBank/DDBJ databases">
        <title>Genome dynamics across the evolutionary transition to endosymbiosis.</title>
        <authorList>
            <person name="Siozios S."/>
            <person name="Nadal-Jimenez P."/>
            <person name="Azagi T."/>
            <person name="Sprong H."/>
            <person name="Frost C.L."/>
            <person name="Parratt S.R."/>
            <person name="Taylor G."/>
            <person name="Brettell L."/>
            <person name="Lew K.C."/>
            <person name="Croft L."/>
            <person name="King K.C."/>
            <person name="Brockhurst M.A."/>
            <person name="Hypsa V."/>
            <person name="Novakova E."/>
            <person name="Darby A.C."/>
            <person name="Hurst G.D.D."/>
        </authorList>
    </citation>
    <scope>NUCLEOTIDE SEQUENCE</scope>
    <source>
        <strain evidence="8">AIh</strain>
    </source>
</reference>
<keyword evidence="5" id="KW-0479">Metal-binding</keyword>
<gene>
    <name evidence="8" type="ORF">QE207_13830</name>
</gene>